<dbReference type="SMART" id="SM00849">
    <property type="entry name" value="Lactamase_B"/>
    <property type="match status" value="1"/>
</dbReference>
<dbReference type="Gene3D" id="3.60.15.10">
    <property type="entry name" value="Ribonuclease Z/Hydroxyacylglutathione hydrolase-like"/>
    <property type="match status" value="1"/>
</dbReference>
<dbReference type="InterPro" id="IPR052159">
    <property type="entry name" value="Competence_DNA_uptake"/>
</dbReference>
<sequence length="326" mass="35554">MKKSKFIYKRHIAMLLLLMIIMLTGCSIDNSKSVIGGDISSNSNSKPDYQSNDNSVKDTASKVTANGLLKVHFINVGQGDSILVQQGSHNMLIDAGTNASTETLLNYLKSQNIKKLDYLILSHPHEDHIGGADAVINSLNIGTIYMPKVTTNTKTFKDVVTAMNKKSLKAKEPVVGTNFKLGDANCNILGPINTVSGDLNTYSIVLKVTFENNKFLFTGDAQVSNEKDMVNKGLDLSADVLKLGHHGSHTSTSLDFLNKVHPKYAALSCGVKNDYGHPHKEVMQRLQAKNVKLYRTDESGTIICQSDGKNISFNTKLGDYKNGSSN</sequence>
<dbReference type="InterPro" id="IPR001279">
    <property type="entry name" value="Metallo-B-lactamas"/>
</dbReference>
<gene>
    <name evidence="3" type="ORF">ACJDUG_06665</name>
</gene>
<dbReference type="Pfam" id="PF00753">
    <property type="entry name" value="Lactamase_B"/>
    <property type="match status" value="1"/>
</dbReference>
<feature type="domain" description="Metallo-beta-lactamase" evidence="2">
    <location>
        <begin position="78"/>
        <end position="271"/>
    </location>
</feature>
<accession>A0ABW8T2X9</accession>
<dbReference type="PANTHER" id="PTHR30619">
    <property type="entry name" value="DNA INTERNALIZATION/COMPETENCE PROTEIN COMEC/REC2"/>
    <property type="match status" value="1"/>
</dbReference>
<name>A0ABW8T2X9_9CLOT</name>
<proteinExistence type="predicted"/>
<comment type="caution">
    <text evidence="3">The sequence shown here is derived from an EMBL/GenBank/DDBJ whole genome shotgun (WGS) entry which is preliminary data.</text>
</comment>
<evidence type="ECO:0000256" key="1">
    <source>
        <dbReference type="SAM" id="MobiDB-lite"/>
    </source>
</evidence>
<dbReference type="InterPro" id="IPR036866">
    <property type="entry name" value="RibonucZ/Hydroxyglut_hydro"/>
</dbReference>
<dbReference type="SUPFAM" id="SSF56281">
    <property type="entry name" value="Metallo-hydrolase/oxidoreductase"/>
    <property type="match status" value="1"/>
</dbReference>
<dbReference type="EMBL" id="JBJHZZ010000003">
    <property type="protein sequence ID" value="MFL0246646.1"/>
    <property type="molecule type" value="Genomic_DNA"/>
</dbReference>
<feature type="region of interest" description="Disordered" evidence="1">
    <location>
        <begin position="37"/>
        <end position="56"/>
    </location>
</feature>
<dbReference type="InterPro" id="IPR035681">
    <property type="entry name" value="ComA-like_MBL"/>
</dbReference>
<evidence type="ECO:0000259" key="2">
    <source>
        <dbReference type="SMART" id="SM00849"/>
    </source>
</evidence>
<keyword evidence="4" id="KW-1185">Reference proteome</keyword>
<protein>
    <submittedName>
        <fullName evidence="3">ComEC/Rec2 family competence protein</fullName>
    </submittedName>
</protein>
<feature type="compositionally biased region" description="Polar residues" evidence="1">
    <location>
        <begin position="37"/>
        <end position="54"/>
    </location>
</feature>
<reference evidence="3 4" key="1">
    <citation type="submission" date="2024-11" db="EMBL/GenBank/DDBJ databases">
        <authorList>
            <person name="Heng Y.C."/>
            <person name="Lim A.C.H."/>
            <person name="Lee J.K.Y."/>
            <person name="Kittelmann S."/>
        </authorList>
    </citation>
    <scope>NUCLEOTIDE SEQUENCE [LARGE SCALE GENOMIC DNA]</scope>
    <source>
        <strain evidence="3 4">WILCCON 0185</strain>
    </source>
</reference>
<dbReference type="PANTHER" id="PTHR30619:SF7">
    <property type="entry name" value="BETA-LACTAMASE DOMAIN PROTEIN"/>
    <property type="match status" value="1"/>
</dbReference>
<dbReference type="CDD" id="cd07731">
    <property type="entry name" value="ComA-like_MBL-fold"/>
    <property type="match status" value="1"/>
</dbReference>
<dbReference type="PROSITE" id="PS51257">
    <property type="entry name" value="PROKAR_LIPOPROTEIN"/>
    <property type="match status" value="1"/>
</dbReference>
<organism evidence="3 4">
    <name type="scientific">Candidatus Clostridium stratigraminis</name>
    <dbReference type="NCBI Taxonomy" id="3381661"/>
    <lineage>
        <taxon>Bacteria</taxon>
        <taxon>Bacillati</taxon>
        <taxon>Bacillota</taxon>
        <taxon>Clostridia</taxon>
        <taxon>Eubacteriales</taxon>
        <taxon>Clostridiaceae</taxon>
        <taxon>Clostridium</taxon>
    </lineage>
</organism>
<evidence type="ECO:0000313" key="3">
    <source>
        <dbReference type="EMBL" id="MFL0246646.1"/>
    </source>
</evidence>
<evidence type="ECO:0000313" key="4">
    <source>
        <dbReference type="Proteomes" id="UP001623591"/>
    </source>
</evidence>
<dbReference type="RefSeq" id="WP_406769123.1">
    <property type="nucleotide sequence ID" value="NZ_JBJHZZ010000003.1"/>
</dbReference>
<dbReference type="Proteomes" id="UP001623591">
    <property type="component" value="Unassembled WGS sequence"/>
</dbReference>